<gene>
    <name evidence="2" type="primary">yidD</name>
    <name evidence="2" type="ORF">OJF2_30280</name>
</gene>
<evidence type="ECO:0000313" key="2">
    <source>
        <dbReference type="EMBL" id="QEH34489.1"/>
    </source>
</evidence>
<organism evidence="2 3">
    <name type="scientific">Aquisphaera giovannonii</name>
    <dbReference type="NCBI Taxonomy" id="406548"/>
    <lineage>
        <taxon>Bacteria</taxon>
        <taxon>Pseudomonadati</taxon>
        <taxon>Planctomycetota</taxon>
        <taxon>Planctomycetia</taxon>
        <taxon>Isosphaerales</taxon>
        <taxon>Isosphaeraceae</taxon>
        <taxon>Aquisphaera</taxon>
    </lineage>
</organism>
<dbReference type="Pfam" id="PF01809">
    <property type="entry name" value="YidD"/>
    <property type="match status" value="1"/>
</dbReference>
<dbReference type="HAMAP" id="MF_00386">
    <property type="entry name" value="UPF0161_YidD"/>
    <property type="match status" value="1"/>
</dbReference>
<dbReference type="PANTHER" id="PTHR33383:SF1">
    <property type="entry name" value="MEMBRANE PROTEIN INSERTION EFFICIENCY FACTOR-RELATED"/>
    <property type="match status" value="1"/>
</dbReference>
<comment type="function">
    <text evidence="1">Could be involved in insertion of integral membrane proteins into the membrane.</text>
</comment>
<evidence type="ECO:0000256" key="1">
    <source>
        <dbReference type="HAMAP-Rule" id="MF_00386"/>
    </source>
</evidence>
<proteinExistence type="inferred from homology"/>
<dbReference type="RefSeq" id="WP_246196556.1">
    <property type="nucleotide sequence ID" value="NZ_CP042997.1"/>
</dbReference>
<keyword evidence="1" id="KW-1003">Cell membrane</keyword>
<keyword evidence="1" id="KW-0472">Membrane</keyword>
<evidence type="ECO:0000313" key="3">
    <source>
        <dbReference type="Proteomes" id="UP000324233"/>
    </source>
</evidence>
<dbReference type="PANTHER" id="PTHR33383">
    <property type="entry name" value="MEMBRANE PROTEIN INSERTION EFFICIENCY FACTOR-RELATED"/>
    <property type="match status" value="1"/>
</dbReference>
<dbReference type="SMART" id="SM01234">
    <property type="entry name" value="Haemolytic"/>
    <property type="match status" value="1"/>
</dbReference>
<reference evidence="2 3" key="1">
    <citation type="submission" date="2019-08" db="EMBL/GenBank/DDBJ databases">
        <title>Deep-cultivation of Planctomycetes and their phenomic and genomic characterization uncovers novel biology.</title>
        <authorList>
            <person name="Wiegand S."/>
            <person name="Jogler M."/>
            <person name="Boedeker C."/>
            <person name="Pinto D."/>
            <person name="Vollmers J."/>
            <person name="Rivas-Marin E."/>
            <person name="Kohn T."/>
            <person name="Peeters S.H."/>
            <person name="Heuer A."/>
            <person name="Rast P."/>
            <person name="Oberbeckmann S."/>
            <person name="Bunk B."/>
            <person name="Jeske O."/>
            <person name="Meyerdierks A."/>
            <person name="Storesund J.E."/>
            <person name="Kallscheuer N."/>
            <person name="Luecker S."/>
            <person name="Lage O.M."/>
            <person name="Pohl T."/>
            <person name="Merkel B.J."/>
            <person name="Hornburger P."/>
            <person name="Mueller R.-W."/>
            <person name="Bruemmer F."/>
            <person name="Labrenz M."/>
            <person name="Spormann A.M."/>
            <person name="Op den Camp H."/>
            <person name="Overmann J."/>
            <person name="Amann R."/>
            <person name="Jetten M.S.M."/>
            <person name="Mascher T."/>
            <person name="Medema M.H."/>
            <person name="Devos D.P."/>
            <person name="Kaster A.-K."/>
            <person name="Ovreas L."/>
            <person name="Rohde M."/>
            <person name="Galperin M.Y."/>
            <person name="Jogler C."/>
        </authorList>
    </citation>
    <scope>NUCLEOTIDE SEQUENCE [LARGE SCALE GENOMIC DNA]</scope>
    <source>
        <strain evidence="2 3">OJF2</strain>
    </source>
</reference>
<dbReference type="InterPro" id="IPR002696">
    <property type="entry name" value="Membr_insert_effic_factor_YidD"/>
</dbReference>
<dbReference type="NCBIfam" id="TIGR00278">
    <property type="entry name" value="membrane protein insertion efficiency factor YidD"/>
    <property type="match status" value="1"/>
</dbReference>
<keyword evidence="3" id="KW-1185">Reference proteome</keyword>
<comment type="subcellular location">
    <subcellularLocation>
        <location evidence="1">Cell membrane</location>
        <topology evidence="1">Peripheral membrane protein</topology>
        <orientation evidence="1">Cytoplasmic side</orientation>
    </subcellularLocation>
</comment>
<accession>A0A5B9W2H7</accession>
<comment type="similarity">
    <text evidence="1">Belongs to the UPF0161 family.</text>
</comment>
<dbReference type="EMBL" id="CP042997">
    <property type="protein sequence ID" value="QEH34489.1"/>
    <property type="molecule type" value="Genomic_DNA"/>
</dbReference>
<dbReference type="Proteomes" id="UP000324233">
    <property type="component" value="Chromosome"/>
</dbReference>
<name>A0A5B9W2H7_9BACT</name>
<sequence>MTAATLRTWLSWPSKLAVAVLLGLIRVYQLTLSPLLGNVCRFEPSCSRYMAESLRKYGLFRGVFRGLKRLSKCHPWHPGGHDPP</sequence>
<dbReference type="GO" id="GO:0005886">
    <property type="term" value="C:plasma membrane"/>
    <property type="evidence" value="ECO:0007669"/>
    <property type="project" value="UniProtKB-SubCell"/>
</dbReference>
<protein>
    <recommendedName>
        <fullName evidence="1">Putative membrane protein insertion efficiency factor</fullName>
    </recommendedName>
</protein>
<dbReference type="AlphaFoldDB" id="A0A5B9W2H7"/>
<dbReference type="KEGG" id="agv:OJF2_30280"/>